<evidence type="ECO:0000259" key="1">
    <source>
        <dbReference type="Pfam" id="PF12728"/>
    </source>
</evidence>
<protein>
    <submittedName>
        <fullName evidence="2">Helix-turn-helix domain-containing protein</fullName>
    </submittedName>
</protein>
<dbReference type="Proteomes" id="UP001054801">
    <property type="component" value="Chromosome"/>
</dbReference>
<feature type="domain" description="Helix-turn-helix" evidence="1">
    <location>
        <begin position="89"/>
        <end position="137"/>
    </location>
</feature>
<evidence type="ECO:0000313" key="3">
    <source>
        <dbReference type="Proteomes" id="UP001054801"/>
    </source>
</evidence>
<dbReference type="InterPro" id="IPR041657">
    <property type="entry name" value="HTH_17"/>
</dbReference>
<proteinExistence type="predicted"/>
<dbReference type="Pfam" id="PF12728">
    <property type="entry name" value="HTH_17"/>
    <property type="match status" value="1"/>
</dbReference>
<dbReference type="NCBIfam" id="TIGR01764">
    <property type="entry name" value="excise"/>
    <property type="match status" value="1"/>
</dbReference>
<accession>A0ABY3T480</accession>
<dbReference type="EMBL" id="CP091244">
    <property type="protein sequence ID" value="UJS26419.1"/>
    <property type="molecule type" value="Genomic_DNA"/>
</dbReference>
<dbReference type="InterPro" id="IPR010093">
    <property type="entry name" value="SinI_DNA-bd"/>
</dbReference>
<organism evidence="2 3">
    <name type="scientific">Thiothrix winogradskyi</name>
    <dbReference type="NCBI Taxonomy" id="96472"/>
    <lineage>
        <taxon>Bacteria</taxon>
        <taxon>Pseudomonadati</taxon>
        <taxon>Pseudomonadota</taxon>
        <taxon>Gammaproteobacteria</taxon>
        <taxon>Thiotrichales</taxon>
        <taxon>Thiotrichaceae</taxon>
        <taxon>Thiothrix</taxon>
    </lineage>
</organism>
<keyword evidence="3" id="KW-1185">Reference proteome</keyword>
<evidence type="ECO:0000313" key="2">
    <source>
        <dbReference type="EMBL" id="UJS26419.1"/>
    </source>
</evidence>
<dbReference type="RefSeq" id="WP_236501812.1">
    <property type="nucleotide sequence ID" value="NZ_CP091244.1"/>
</dbReference>
<sequence>MRREQPKEFAAMSALISYQIPTSEDARLAVESSRLLATCIGKGESACLRLREGDEILQVPVKAIRLLVDILEAMARGDAVSLIPIHKELTTQEAANLLNVSRPYLVKLLEKGDIPFHKNGVRRKVLFKDLMEYKQQRDQSTRELLDDLTAEAQELDMGY</sequence>
<name>A0ABY3T480_9GAMM</name>
<reference evidence="2" key="1">
    <citation type="journal article" date="2022" name="Microorganisms">
        <title>Two New Species of Filamentous Sulfur Bacteria of the Genus Thiothrix, Thiothrix winogradskyi sp. nov. and 'Candidatus Thiothrix sulfatifontis' sp. nov.</title>
        <authorList>
            <person name="Ravin N.V."/>
            <person name="Rossetti S."/>
            <person name="Beletsky A.V."/>
            <person name="Kadnikov V.V."/>
            <person name="Rudenko T.S."/>
            <person name="Smolyakov D.D."/>
            <person name="Moskvitina M.I."/>
            <person name="Gureeva M.V."/>
            <person name="Mardanov A.V."/>
            <person name="Grabovich M.Y."/>
        </authorList>
    </citation>
    <scope>NUCLEOTIDE SEQUENCE</scope>
    <source>
        <strain evidence="2">CT3</strain>
    </source>
</reference>
<gene>
    <name evidence="2" type="ORF">L2Y54_10360</name>
</gene>